<keyword evidence="2" id="KW-0472">Membrane</keyword>
<dbReference type="Proteomes" id="UP001171111">
    <property type="component" value="Unassembled WGS sequence"/>
</dbReference>
<keyword evidence="2" id="KW-0812">Transmembrane</keyword>
<feature type="transmembrane region" description="Helical" evidence="2">
    <location>
        <begin position="33"/>
        <end position="55"/>
    </location>
</feature>
<evidence type="ECO:0000313" key="4">
    <source>
        <dbReference type="Proteomes" id="UP001171111"/>
    </source>
</evidence>
<reference evidence="3 4" key="1">
    <citation type="submission" date="2023-06" db="EMBL/GenBank/DDBJ databases">
        <title>Campylobacter magnum sp. nov., isolated from cecal contents of domestic pigs (Sus scrofa domesticus).</title>
        <authorList>
            <person name="Papic B."/>
            <person name="Gruntar I."/>
        </authorList>
    </citation>
    <scope>NUCLEOTIDE SEQUENCE [LARGE SCALE GENOMIC DNA]</scope>
    <source>
        <strain evidence="4">34484-21</strain>
    </source>
</reference>
<feature type="compositionally biased region" description="Basic and acidic residues" evidence="1">
    <location>
        <begin position="112"/>
        <end position="122"/>
    </location>
</feature>
<sequence>MRADNFVGFLTAFGFFVGVIFCIMAEYEPLELVAYTCVIALIFFLGSHIAIMNYIDASSESKIYFDKEKYEEINEFLIEELFARERRMDAMMQVKRDKLLSKKSSKKKSKKKVDERATQKAA</sequence>
<feature type="compositionally biased region" description="Basic residues" evidence="1">
    <location>
        <begin position="101"/>
        <end position="111"/>
    </location>
</feature>
<protein>
    <recommendedName>
        <fullName evidence="5">Motility integral membrane protein</fullName>
    </recommendedName>
</protein>
<comment type="caution">
    <text evidence="3">The sequence shown here is derived from an EMBL/GenBank/DDBJ whole genome shotgun (WGS) entry which is preliminary data.</text>
</comment>
<proteinExistence type="predicted"/>
<name>A0ABT8T9H5_9BACT</name>
<organism evidence="3 4">
    <name type="scientific">Campylobacter magnus</name>
    <dbReference type="NCBI Taxonomy" id="3026462"/>
    <lineage>
        <taxon>Bacteria</taxon>
        <taxon>Pseudomonadati</taxon>
        <taxon>Campylobacterota</taxon>
        <taxon>Epsilonproteobacteria</taxon>
        <taxon>Campylobacterales</taxon>
        <taxon>Campylobacteraceae</taxon>
        <taxon>Campylobacter</taxon>
    </lineage>
</organism>
<evidence type="ECO:0000313" key="3">
    <source>
        <dbReference type="EMBL" id="MDO2409839.1"/>
    </source>
</evidence>
<gene>
    <name evidence="3" type="ORF">Q2362_06975</name>
</gene>
<keyword evidence="2" id="KW-1133">Transmembrane helix</keyword>
<evidence type="ECO:0008006" key="5">
    <source>
        <dbReference type="Google" id="ProtNLM"/>
    </source>
</evidence>
<dbReference type="EMBL" id="JAULJQ010000008">
    <property type="protein sequence ID" value="MDO2409839.1"/>
    <property type="molecule type" value="Genomic_DNA"/>
</dbReference>
<keyword evidence="4" id="KW-1185">Reference proteome</keyword>
<evidence type="ECO:0000256" key="1">
    <source>
        <dbReference type="SAM" id="MobiDB-lite"/>
    </source>
</evidence>
<dbReference type="RefSeq" id="WP_302244617.1">
    <property type="nucleotide sequence ID" value="NZ_JAULJQ010000008.1"/>
</dbReference>
<feature type="transmembrane region" description="Helical" evidence="2">
    <location>
        <begin position="7"/>
        <end position="27"/>
    </location>
</feature>
<feature type="region of interest" description="Disordered" evidence="1">
    <location>
        <begin position="95"/>
        <end position="122"/>
    </location>
</feature>
<evidence type="ECO:0000256" key="2">
    <source>
        <dbReference type="SAM" id="Phobius"/>
    </source>
</evidence>
<accession>A0ABT8T9H5</accession>